<reference evidence="1" key="1">
    <citation type="submission" date="2016-09" db="EMBL/GenBank/DDBJ databases">
        <authorList>
            <person name="Hebert L."/>
            <person name="Moumen B."/>
        </authorList>
    </citation>
    <scope>NUCLEOTIDE SEQUENCE [LARGE SCALE GENOMIC DNA]</scope>
    <source>
        <strain evidence="1">OVI</strain>
    </source>
</reference>
<gene>
    <name evidence="1" type="ORF">TEOVI_000375400</name>
</gene>
<evidence type="ECO:0000313" key="2">
    <source>
        <dbReference type="Proteomes" id="UP000195570"/>
    </source>
</evidence>
<dbReference type="Proteomes" id="UP000195570">
    <property type="component" value="Unassembled WGS sequence"/>
</dbReference>
<dbReference type="GeneID" id="92377694"/>
<dbReference type="VEuPathDB" id="TriTrypDB:TEOVI_000375400"/>
<evidence type="ECO:0000313" key="1">
    <source>
        <dbReference type="EMBL" id="SCU72178.1"/>
    </source>
</evidence>
<proteinExistence type="predicted"/>
<name>A0A1G4II66_TRYEQ</name>
<comment type="caution">
    <text evidence="1">The sequence shown here is derived from an EMBL/GenBank/DDBJ whole genome shotgun (WGS) entry which is preliminary data.</text>
</comment>
<sequence length="90" mass="10041">MQKKPFVCQYIENNSISHSPTSNKCTGSPLKGNDPEQNIENTCFNVPRQQGGVIKVKQKMRICGDATISSTEYKVTTVNKRFSPIPLPKL</sequence>
<dbReference type="RefSeq" id="XP_067082710.1">
    <property type="nucleotide sequence ID" value="XM_067226609.1"/>
</dbReference>
<protein>
    <submittedName>
        <fullName evidence="1">Uncharacterized protein</fullName>
    </submittedName>
</protein>
<accession>A0A1G4II66</accession>
<dbReference type="AlphaFoldDB" id="A0A1G4II66"/>
<organism evidence="1 2">
    <name type="scientific">Trypanosoma equiperdum</name>
    <dbReference type="NCBI Taxonomy" id="5694"/>
    <lineage>
        <taxon>Eukaryota</taxon>
        <taxon>Discoba</taxon>
        <taxon>Euglenozoa</taxon>
        <taxon>Kinetoplastea</taxon>
        <taxon>Metakinetoplastina</taxon>
        <taxon>Trypanosomatida</taxon>
        <taxon>Trypanosomatidae</taxon>
        <taxon>Trypanosoma</taxon>
    </lineage>
</organism>
<dbReference type="EMBL" id="CZPT02001821">
    <property type="protein sequence ID" value="SCU72178.1"/>
    <property type="molecule type" value="Genomic_DNA"/>
</dbReference>
<keyword evidence="2" id="KW-1185">Reference proteome</keyword>